<feature type="binding site" evidence="12">
    <location>
        <position position="136"/>
    </location>
    <ligand>
        <name>Ca(2+)</name>
        <dbReference type="ChEBI" id="CHEBI:29108"/>
    </ligand>
</feature>
<dbReference type="HOGENOM" id="CLU_026207_2_0_1"/>
<dbReference type="STRING" id="675120.N1Q0E3"/>
<dbReference type="InterPro" id="IPR036663">
    <property type="entry name" value="Fumarylacetoacetase_C_sf"/>
</dbReference>
<evidence type="ECO:0000256" key="8">
    <source>
        <dbReference type="ARBA" id="ARBA00022878"/>
    </source>
</evidence>
<feature type="domain" description="Fumarylacetoacetase N-terminal" evidence="15">
    <location>
        <begin position="19"/>
        <end position="128"/>
    </location>
</feature>
<dbReference type="InterPro" id="IPR005959">
    <property type="entry name" value="Fumarylacetoacetase"/>
</dbReference>
<evidence type="ECO:0000259" key="15">
    <source>
        <dbReference type="Pfam" id="PF09298"/>
    </source>
</evidence>
<keyword evidence="17" id="KW-1185">Reference proteome</keyword>
<feature type="binding site" evidence="11">
    <location>
        <position position="138"/>
    </location>
    <ligand>
        <name>substrate</name>
    </ligand>
</feature>
<evidence type="ECO:0000256" key="3">
    <source>
        <dbReference type="ARBA" id="ARBA00012094"/>
    </source>
</evidence>
<evidence type="ECO:0000313" key="16">
    <source>
        <dbReference type="EMBL" id="EME49241.1"/>
    </source>
</evidence>
<feature type="binding site" evidence="12">
    <location>
        <position position="214"/>
    </location>
    <ligand>
        <name>Ca(2+)</name>
        <dbReference type="ChEBI" id="CHEBI:29108"/>
    </ligand>
</feature>
<evidence type="ECO:0000256" key="4">
    <source>
        <dbReference type="ARBA" id="ARBA00022723"/>
    </source>
</evidence>
<comment type="catalytic activity">
    <reaction evidence="13">
        <text>4-fumarylacetoacetate + H2O = acetoacetate + fumarate + H(+)</text>
        <dbReference type="Rhea" id="RHEA:10244"/>
        <dbReference type="ChEBI" id="CHEBI:13705"/>
        <dbReference type="ChEBI" id="CHEBI:15377"/>
        <dbReference type="ChEBI" id="CHEBI:15378"/>
        <dbReference type="ChEBI" id="CHEBI:18034"/>
        <dbReference type="ChEBI" id="CHEBI:29806"/>
        <dbReference type="EC" id="3.7.1.2"/>
    </reaction>
</comment>
<evidence type="ECO:0000256" key="9">
    <source>
        <dbReference type="ARBA" id="ARBA00023232"/>
    </source>
</evidence>
<dbReference type="OrthoDB" id="1055148at2759"/>
<evidence type="ECO:0000256" key="2">
    <source>
        <dbReference type="ARBA" id="ARBA00010211"/>
    </source>
</evidence>
<feature type="binding site" evidence="12">
    <location>
        <position position="246"/>
    </location>
    <ligand>
        <name>Ca(2+)</name>
        <dbReference type="ChEBI" id="CHEBI:29108"/>
    </ligand>
</feature>
<dbReference type="SUPFAM" id="SSF56529">
    <property type="entry name" value="FAH"/>
    <property type="match status" value="1"/>
</dbReference>
<keyword evidence="7 12" id="KW-0460">Magnesium</keyword>
<evidence type="ECO:0000259" key="14">
    <source>
        <dbReference type="Pfam" id="PF01557"/>
    </source>
</evidence>
<keyword evidence="8 13" id="KW-0828">Tyrosine catabolism</keyword>
<comment type="cofactor">
    <cofactor evidence="13">
        <name>Mg(2+)</name>
        <dbReference type="ChEBI" id="CHEBI:18420"/>
    </cofactor>
    <cofactor evidence="13">
        <name>Ca(2+)</name>
        <dbReference type="ChEBI" id="CHEBI:29108"/>
    </cofactor>
</comment>
<dbReference type="UniPathway" id="UPA00139">
    <property type="reaction ID" value="UER00341"/>
</dbReference>
<protein>
    <recommendedName>
        <fullName evidence="3 13">Fumarylacetoacetase</fullName>
        <ecNumber evidence="3 13">3.7.1.2</ecNumber>
    </recommendedName>
    <alternativeName>
        <fullName evidence="13">Fumarylacetoacetate hydrolase</fullName>
    </alternativeName>
</protein>
<feature type="binding site" evidence="11">
    <location>
        <position position="257"/>
    </location>
    <ligand>
        <name>substrate</name>
    </ligand>
</feature>
<proteinExistence type="inferred from homology"/>
<keyword evidence="6 12" id="KW-0106">Calcium</keyword>
<dbReference type="NCBIfam" id="TIGR01266">
    <property type="entry name" value="fum_ac_acetase"/>
    <property type="match status" value="1"/>
</dbReference>
<dbReference type="PANTHER" id="PTHR43069">
    <property type="entry name" value="FUMARYLACETOACETASE"/>
    <property type="match status" value="1"/>
</dbReference>
<dbReference type="InterPro" id="IPR015377">
    <property type="entry name" value="Fumarylacetoacetase_N"/>
</dbReference>
<evidence type="ECO:0000256" key="12">
    <source>
        <dbReference type="PIRSR" id="PIRSR605959-3"/>
    </source>
</evidence>
<feature type="binding site" evidence="12">
    <location>
        <position position="212"/>
    </location>
    <ligand>
        <name>Ca(2+)</name>
        <dbReference type="ChEBI" id="CHEBI:29108"/>
    </ligand>
</feature>
<dbReference type="OMA" id="YWTAAQQ"/>
<sequence>MTVLKSWLSIDARSPFSIHNLPFGIISTPDSPVRRPAIAIGSHALDLRAFADGNGFSRLSIIQPHQSVFSQSVLNDFAALGRPMHRVVREYLQSVLLEDGPFPDVLQKNEQLKEQSLLPLDQCKMHLPMHIGDYTDFYAGLNHAYNVGVLFRGPQNALQPNYKHLPVGYHGRASSVVVSGTPIRRPNGQILVNPAAEKKEPILSPSKKLDLELELGCFICKSSALGEAVPVSHAPEHLFGVVLMNDWSARDIQAWEYVPLGPFNSKNFGTTISPWIVLMDALEPFATKGIKNDTQLLPYLDEKDRDSHFAIDLSFALATPSGGKTTLARTSATQLLFSFPQMLAHHTIGGCPFTVGDLMGSGTISGENRAEKGALLEQTENGKHELELEGGETRTFLQDGDTVILSGICGGVDGALVGFGDCIGTIQPAFEIQF</sequence>
<gene>
    <name evidence="16" type="ORF">DOTSEDRAFT_119374</name>
</gene>
<feature type="domain" description="Fumarylacetoacetase-like C-terminal" evidence="14">
    <location>
        <begin position="137"/>
        <end position="407"/>
    </location>
</feature>
<feature type="binding site" evidence="12">
    <location>
        <position position="266"/>
    </location>
    <ligand>
        <name>Mg(2+)</name>
        <dbReference type="ChEBI" id="CHEBI:18420"/>
    </ligand>
</feature>
<evidence type="ECO:0000313" key="17">
    <source>
        <dbReference type="Proteomes" id="UP000016933"/>
    </source>
</evidence>
<dbReference type="PANTHER" id="PTHR43069:SF2">
    <property type="entry name" value="FUMARYLACETOACETASE"/>
    <property type="match status" value="1"/>
</dbReference>
<dbReference type="Pfam" id="PF09298">
    <property type="entry name" value="FAA_hydrolase_N"/>
    <property type="match status" value="1"/>
</dbReference>
<feature type="active site" description="Proton acceptor" evidence="10">
    <location>
        <position position="143"/>
    </location>
</feature>
<feature type="binding site" evidence="12">
    <location>
        <position position="246"/>
    </location>
    <ligand>
        <name>Mg(2+)</name>
        <dbReference type="ChEBI" id="CHEBI:18420"/>
    </ligand>
</feature>
<feature type="binding site" evidence="12">
    <location>
        <position position="270"/>
    </location>
    <ligand>
        <name>Mg(2+)</name>
        <dbReference type="ChEBI" id="CHEBI:18420"/>
    </ligand>
</feature>
<dbReference type="GO" id="GO:0004334">
    <property type="term" value="F:fumarylacetoacetase activity"/>
    <property type="evidence" value="ECO:0007669"/>
    <property type="project" value="UniProtKB-UniRule"/>
</dbReference>
<evidence type="ECO:0000256" key="11">
    <source>
        <dbReference type="PIRSR" id="PIRSR605959-2"/>
    </source>
</evidence>
<evidence type="ECO:0000256" key="7">
    <source>
        <dbReference type="ARBA" id="ARBA00022842"/>
    </source>
</evidence>
<keyword evidence="9 13" id="KW-0585">Phenylalanine catabolism</keyword>
<reference evidence="17" key="1">
    <citation type="journal article" date="2012" name="PLoS Genet.">
        <title>The genomes of the fungal plant pathogens Cladosporium fulvum and Dothistroma septosporum reveal adaptation to different hosts and lifestyles but also signatures of common ancestry.</title>
        <authorList>
            <person name="de Wit P.J.G.M."/>
            <person name="van der Burgt A."/>
            <person name="Oekmen B."/>
            <person name="Stergiopoulos I."/>
            <person name="Abd-Elsalam K.A."/>
            <person name="Aerts A.L."/>
            <person name="Bahkali A.H."/>
            <person name="Beenen H.G."/>
            <person name="Chettri P."/>
            <person name="Cox M.P."/>
            <person name="Datema E."/>
            <person name="de Vries R.P."/>
            <person name="Dhillon B."/>
            <person name="Ganley A.R."/>
            <person name="Griffiths S.A."/>
            <person name="Guo Y."/>
            <person name="Hamelin R.C."/>
            <person name="Henrissat B."/>
            <person name="Kabir M.S."/>
            <person name="Jashni M.K."/>
            <person name="Kema G."/>
            <person name="Klaubauf S."/>
            <person name="Lapidus A."/>
            <person name="Levasseur A."/>
            <person name="Lindquist E."/>
            <person name="Mehrabi R."/>
            <person name="Ohm R.A."/>
            <person name="Owen T.J."/>
            <person name="Salamov A."/>
            <person name="Schwelm A."/>
            <person name="Schijlen E."/>
            <person name="Sun H."/>
            <person name="van den Burg H.A."/>
            <person name="van Ham R.C.H.J."/>
            <person name="Zhang S."/>
            <person name="Goodwin S.B."/>
            <person name="Grigoriev I.V."/>
            <person name="Collemare J."/>
            <person name="Bradshaw R.E."/>
        </authorList>
    </citation>
    <scope>NUCLEOTIDE SEQUENCE [LARGE SCALE GENOMIC DNA]</scope>
    <source>
        <strain evidence="17">NZE10 / CBS 128990</strain>
    </source>
</reference>
<organism evidence="16 17">
    <name type="scientific">Dothistroma septosporum (strain NZE10 / CBS 128990)</name>
    <name type="common">Red band needle blight fungus</name>
    <name type="synonym">Mycosphaerella pini</name>
    <dbReference type="NCBI Taxonomy" id="675120"/>
    <lineage>
        <taxon>Eukaryota</taxon>
        <taxon>Fungi</taxon>
        <taxon>Dikarya</taxon>
        <taxon>Ascomycota</taxon>
        <taxon>Pezizomycotina</taxon>
        <taxon>Dothideomycetes</taxon>
        <taxon>Dothideomycetidae</taxon>
        <taxon>Mycosphaerellales</taxon>
        <taxon>Mycosphaerellaceae</taxon>
        <taxon>Dothistroma</taxon>
    </lineage>
</organism>
<dbReference type="GO" id="GO:0006559">
    <property type="term" value="P:L-phenylalanine catabolic process"/>
    <property type="evidence" value="ECO:0007669"/>
    <property type="project" value="UniProtKB-UniRule"/>
</dbReference>
<dbReference type="GO" id="GO:1902000">
    <property type="term" value="P:homogentisate catabolic process"/>
    <property type="evidence" value="ECO:0007669"/>
    <property type="project" value="TreeGrafter"/>
</dbReference>
<dbReference type="Pfam" id="PF01557">
    <property type="entry name" value="FAA_hydrolase"/>
    <property type="match status" value="1"/>
</dbReference>
<evidence type="ECO:0000256" key="1">
    <source>
        <dbReference type="ARBA" id="ARBA00004782"/>
    </source>
</evidence>
<evidence type="ECO:0000256" key="13">
    <source>
        <dbReference type="RuleBase" id="RU366008"/>
    </source>
</evidence>
<dbReference type="GO" id="GO:0046872">
    <property type="term" value="F:metal ion binding"/>
    <property type="evidence" value="ECO:0007669"/>
    <property type="project" value="UniProtKB-UniRule"/>
</dbReference>
<evidence type="ECO:0000256" key="10">
    <source>
        <dbReference type="PIRSR" id="PIRSR605959-1"/>
    </source>
</evidence>
<dbReference type="Proteomes" id="UP000016933">
    <property type="component" value="Unassembled WGS sequence"/>
</dbReference>
<keyword evidence="4 12" id="KW-0479">Metal-binding</keyword>
<dbReference type="EMBL" id="KB446535">
    <property type="protein sequence ID" value="EME49241.1"/>
    <property type="molecule type" value="Genomic_DNA"/>
</dbReference>
<dbReference type="GO" id="GO:0006572">
    <property type="term" value="P:L-tyrosine catabolic process"/>
    <property type="evidence" value="ECO:0007669"/>
    <property type="project" value="UniProtKB-UniRule"/>
</dbReference>
<evidence type="ECO:0000256" key="6">
    <source>
        <dbReference type="ARBA" id="ARBA00022837"/>
    </source>
</evidence>
<dbReference type="SUPFAM" id="SSF63433">
    <property type="entry name" value="Fumarylacetoacetate hydrolase, FAH, N-terminal domain"/>
    <property type="match status" value="1"/>
</dbReference>
<feature type="binding site" evidence="11">
    <location>
        <position position="253"/>
    </location>
    <ligand>
        <name>substrate</name>
    </ligand>
</feature>
<dbReference type="Gene3D" id="3.90.850.10">
    <property type="entry name" value="Fumarylacetoacetase-like, C-terminal domain"/>
    <property type="match status" value="1"/>
</dbReference>
<dbReference type="FunFam" id="3.90.850.10:FF:000009">
    <property type="entry name" value="Fumarylacetoacetase"/>
    <property type="match status" value="1"/>
</dbReference>
<dbReference type="EC" id="3.7.1.2" evidence="3 13"/>
<reference evidence="16 17" key="2">
    <citation type="journal article" date="2012" name="PLoS Pathog.">
        <title>Diverse lifestyles and strategies of plant pathogenesis encoded in the genomes of eighteen Dothideomycetes fungi.</title>
        <authorList>
            <person name="Ohm R.A."/>
            <person name="Feau N."/>
            <person name="Henrissat B."/>
            <person name="Schoch C.L."/>
            <person name="Horwitz B.A."/>
            <person name="Barry K.W."/>
            <person name="Condon B.J."/>
            <person name="Copeland A.C."/>
            <person name="Dhillon B."/>
            <person name="Glaser F."/>
            <person name="Hesse C.N."/>
            <person name="Kosti I."/>
            <person name="LaButti K."/>
            <person name="Lindquist E.A."/>
            <person name="Lucas S."/>
            <person name="Salamov A.A."/>
            <person name="Bradshaw R.E."/>
            <person name="Ciuffetti L."/>
            <person name="Hamelin R.C."/>
            <person name="Kema G.H.J."/>
            <person name="Lawrence C."/>
            <person name="Scott J.A."/>
            <person name="Spatafora J.W."/>
            <person name="Turgeon B.G."/>
            <person name="de Wit P.J.G.M."/>
            <person name="Zhong S."/>
            <person name="Goodwin S.B."/>
            <person name="Grigoriev I.V."/>
        </authorList>
    </citation>
    <scope>NUCLEOTIDE SEQUENCE [LARGE SCALE GENOMIC DNA]</scope>
    <source>
        <strain evidence="17">NZE10 / CBS 128990</strain>
    </source>
</reference>
<comment type="similarity">
    <text evidence="2 13">Belongs to the FAH family.</text>
</comment>
<evidence type="ECO:0000256" key="5">
    <source>
        <dbReference type="ARBA" id="ARBA00022801"/>
    </source>
</evidence>
<name>N1Q0E3_DOTSN</name>
<feature type="binding site" evidence="11">
    <location>
        <position position="152"/>
    </location>
    <ligand>
        <name>substrate</name>
    </ligand>
</feature>
<accession>N1Q0E3</accession>
<dbReference type="eggNOG" id="KOG2843">
    <property type="taxonomic scope" value="Eukaryota"/>
</dbReference>
<comment type="pathway">
    <text evidence="1 13">Amino-acid degradation; L-phenylalanine degradation; acetoacetate and fumarate from L-phenylalanine: step 6/6.</text>
</comment>
<dbReference type="AlphaFoldDB" id="N1Q0E3"/>
<dbReference type="InterPro" id="IPR036462">
    <property type="entry name" value="Fumarylacetoacetase_N_sf"/>
</dbReference>
<feature type="binding site" evidence="11">
    <location>
        <position position="363"/>
    </location>
    <ligand>
        <name>substrate</name>
    </ligand>
</feature>
<keyword evidence="5 13" id="KW-0378">Hydrolase</keyword>
<dbReference type="Gene3D" id="2.30.30.230">
    <property type="entry name" value="Fumarylacetoacetase, N-terminal domain"/>
    <property type="match status" value="1"/>
</dbReference>
<dbReference type="InterPro" id="IPR011234">
    <property type="entry name" value="Fumarylacetoacetase-like_C"/>
</dbReference>